<reference evidence="2 3" key="2">
    <citation type="submission" date="2017-12" db="EMBL/GenBank/DDBJ databases">
        <title>Revising the taxonomy of the Acinetobacter lwoffii group: the description of Acinetobacter pseudolwoffii sp. nov. and emended description of Acinetobacter lwoffii.</title>
        <authorList>
            <person name="Nemec A."/>
        </authorList>
    </citation>
    <scope>NUCLEOTIDE SEQUENCE [LARGE SCALE GENOMIC DNA]</scope>
    <source>
        <strain evidence="2 3">ANC 5347</strain>
    </source>
</reference>
<proteinExistence type="predicted"/>
<organism evidence="2 3">
    <name type="scientific">Acinetobacter pseudolwoffii</name>
    <dbReference type="NCBI Taxonomy" id="2053287"/>
    <lineage>
        <taxon>Bacteria</taxon>
        <taxon>Pseudomonadati</taxon>
        <taxon>Pseudomonadota</taxon>
        <taxon>Gammaproteobacteria</taxon>
        <taxon>Moraxellales</taxon>
        <taxon>Moraxellaceae</taxon>
        <taxon>Acinetobacter</taxon>
    </lineage>
</organism>
<evidence type="ECO:0000313" key="3">
    <source>
        <dbReference type="Proteomes" id="UP000242351"/>
    </source>
</evidence>
<name>A0A2H9UJJ5_9GAMM</name>
<keyword evidence="1" id="KW-0812">Transmembrane</keyword>
<accession>A0A2H9UJJ5</accession>
<dbReference type="EMBL" id="PGOZ01000016">
    <property type="protein sequence ID" value="PJI31882.1"/>
    <property type="molecule type" value="Genomic_DNA"/>
</dbReference>
<protein>
    <submittedName>
        <fullName evidence="2">Uncharacterized protein</fullName>
    </submittedName>
</protein>
<dbReference type="RefSeq" id="WP_100357977.1">
    <property type="nucleotide sequence ID" value="NZ_PGOZ01000016.1"/>
</dbReference>
<dbReference type="AlphaFoldDB" id="A0A2H9UJJ5"/>
<comment type="caution">
    <text evidence="2">The sequence shown here is derived from an EMBL/GenBank/DDBJ whole genome shotgun (WGS) entry which is preliminary data.</text>
</comment>
<keyword evidence="1" id="KW-0472">Membrane</keyword>
<keyword evidence="1" id="KW-1133">Transmembrane helix</keyword>
<evidence type="ECO:0000313" key="2">
    <source>
        <dbReference type="EMBL" id="PJI31882.1"/>
    </source>
</evidence>
<feature type="transmembrane region" description="Helical" evidence="1">
    <location>
        <begin position="197"/>
        <end position="214"/>
    </location>
</feature>
<sequence>MAFDLVQYFVEQIETQKPELLKDHTKEERRKYITEINALTLGKLITEWRNNPQKIYNEINHPDELYILEVVRHLATHSENQSALDRTQLEQSTSEIFHLQLTELKQLHDTGNHNLNSIQELLTGQIEHLSGQADDWVWTTNNLTELKGSKPIVQEELSLEASMKEFNQMVNQNHQHQDVEDVVLVETPTWAKIVEPIIAIAILWVLIAAVMRVFG</sequence>
<gene>
    <name evidence="2" type="ORF">CU320_12025</name>
</gene>
<evidence type="ECO:0000256" key="1">
    <source>
        <dbReference type="SAM" id="Phobius"/>
    </source>
</evidence>
<dbReference type="Proteomes" id="UP000242351">
    <property type="component" value="Unassembled WGS sequence"/>
</dbReference>
<reference evidence="2 3" key="1">
    <citation type="submission" date="2017-11" db="EMBL/GenBank/DDBJ databases">
        <authorList>
            <person name="Han C.G."/>
        </authorList>
    </citation>
    <scope>NUCLEOTIDE SEQUENCE [LARGE SCALE GENOMIC DNA]</scope>
    <source>
        <strain evidence="2 3">ANC 5347</strain>
    </source>
</reference>